<accession>A0A1I6B3R8</accession>
<dbReference type="Pfam" id="PF02557">
    <property type="entry name" value="VanY"/>
    <property type="match status" value="1"/>
</dbReference>
<reference evidence="3 6" key="2">
    <citation type="submission" date="2020-01" db="EMBL/GenBank/DDBJ databases">
        <title>Insect and environment-associated Actinomycetes.</title>
        <authorList>
            <person name="Currrie C."/>
            <person name="Chevrette M."/>
            <person name="Carlson C."/>
            <person name="Stubbendieck R."/>
            <person name="Wendt-Pienkowski E."/>
        </authorList>
    </citation>
    <scope>NUCLEOTIDE SEQUENCE [LARGE SCALE GENOMIC DNA]</scope>
    <source>
        <strain evidence="3 6">SID8386</strain>
    </source>
</reference>
<keyword evidence="4" id="KW-0378">Hydrolase</keyword>
<feature type="domain" description="D-alanyl-D-alanine carboxypeptidase-like core" evidence="2">
    <location>
        <begin position="63"/>
        <end position="142"/>
    </location>
</feature>
<keyword evidence="1" id="KW-0472">Membrane</keyword>
<keyword evidence="1" id="KW-0812">Transmembrane</keyword>
<dbReference type="GO" id="GO:0006508">
    <property type="term" value="P:proteolysis"/>
    <property type="evidence" value="ECO:0007669"/>
    <property type="project" value="InterPro"/>
</dbReference>
<dbReference type="SUPFAM" id="SSF55166">
    <property type="entry name" value="Hedgehog/DD-peptidase"/>
    <property type="match status" value="1"/>
</dbReference>
<dbReference type="OrthoDB" id="3293184at2"/>
<evidence type="ECO:0000313" key="5">
    <source>
        <dbReference type="Proteomes" id="UP000199137"/>
    </source>
</evidence>
<dbReference type="EMBL" id="JAAGNC010000057">
    <property type="protein sequence ID" value="NEC55553.1"/>
    <property type="molecule type" value="Genomic_DNA"/>
</dbReference>
<dbReference type="Gene3D" id="3.30.1380.10">
    <property type="match status" value="1"/>
</dbReference>
<keyword evidence="4" id="KW-0121">Carboxypeptidase</keyword>
<reference evidence="4 5" key="1">
    <citation type="submission" date="2016-10" db="EMBL/GenBank/DDBJ databases">
        <authorList>
            <person name="de Groot N.N."/>
        </authorList>
    </citation>
    <scope>NUCLEOTIDE SEQUENCE [LARGE SCALE GENOMIC DNA]</scope>
    <source>
        <strain evidence="4 5">DSM 44637</strain>
    </source>
</reference>
<keyword evidence="1" id="KW-1133">Transmembrane helix</keyword>
<dbReference type="RefSeq" id="WP_067576371.1">
    <property type="nucleotide sequence ID" value="NZ_FOWC01000023.1"/>
</dbReference>
<dbReference type="GO" id="GO:0004180">
    <property type="term" value="F:carboxypeptidase activity"/>
    <property type="evidence" value="ECO:0007669"/>
    <property type="project" value="UniProtKB-KW"/>
</dbReference>
<evidence type="ECO:0000313" key="3">
    <source>
        <dbReference type="EMBL" id="NEC55553.1"/>
    </source>
</evidence>
<evidence type="ECO:0000313" key="6">
    <source>
        <dbReference type="Proteomes" id="UP000470404"/>
    </source>
</evidence>
<dbReference type="AlphaFoldDB" id="A0A1I6B3R8"/>
<keyword evidence="6" id="KW-1185">Reference proteome</keyword>
<dbReference type="InterPro" id="IPR003709">
    <property type="entry name" value="VanY-like_core_dom"/>
</dbReference>
<sequence length="173" mass="19040">MTGIYRVATHVLAVLFVPVAWVVARGRARHVACQWALGARYPAENLAGLTPGTYAAFTAARTEALWRHGILLGLTSGHRDAATQAGLFHAEVQRAGSHELALHLTLPPAQSQHVRGVALDVRPCEGAQWLEVHGGRFGLYRVYDNEWWHFEYHPDGRPQRLPHPGFAATRAAS</sequence>
<dbReference type="Proteomes" id="UP000470404">
    <property type="component" value="Unassembled WGS sequence"/>
</dbReference>
<feature type="transmembrane region" description="Helical" evidence="1">
    <location>
        <begin position="7"/>
        <end position="24"/>
    </location>
</feature>
<protein>
    <submittedName>
        <fullName evidence="4">D-alanyl-D-alanine carboxypeptidase</fullName>
    </submittedName>
    <submittedName>
        <fullName evidence="3">M15 family metallopeptidase</fullName>
    </submittedName>
</protein>
<name>A0A1I6B3R8_9PSEU</name>
<evidence type="ECO:0000259" key="2">
    <source>
        <dbReference type="Pfam" id="PF02557"/>
    </source>
</evidence>
<dbReference type="Proteomes" id="UP000199137">
    <property type="component" value="Unassembled WGS sequence"/>
</dbReference>
<keyword evidence="4" id="KW-0645">Protease</keyword>
<dbReference type="InterPro" id="IPR009045">
    <property type="entry name" value="Zn_M74/Hedgehog-like"/>
</dbReference>
<evidence type="ECO:0000313" key="4">
    <source>
        <dbReference type="EMBL" id="SFQ75580.1"/>
    </source>
</evidence>
<evidence type="ECO:0000256" key="1">
    <source>
        <dbReference type="SAM" id="Phobius"/>
    </source>
</evidence>
<proteinExistence type="predicted"/>
<dbReference type="EMBL" id="FOWC01000023">
    <property type="protein sequence ID" value="SFQ75580.1"/>
    <property type="molecule type" value="Genomic_DNA"/>
</dbReference>
<organism evidence="4 5">
    <name type="scientific">Amycolatopsis rubida</name>
    <dbReference type="NCBI Taxonomy" id="112413"/>
    <lineage>
        <taxon>Bacteria</taxon>
        <taxon>Bacillati</taxon>
        <taxon>Actinomycetota</taxon>
        <taxon>Actinomycetes</taxon>
        <taxon>Pseudonocardiales</taxon>
        <taxon>Pseudonocardiaceae</taxon>
        <taxon>Amycolatopsis</taxon>
    </lineage>
</organism>
<dbReference type="STRING" id="112413.SAMN05421854_12320"/>
<gene>
    <name evidence="3" type="ORF">G3I59_08055</name>
    <name evidence="4" type="ORF">SAMN05421854_12320</name>
</gene>